<evidence type="ECO:0000256" key="5">
    <source>
        <dbReference type="ARBA" id="ARBA00022989"/>
    </source>
</evidence>
<evidence type="ECO:0000313" key="13">
    <source>
        <dbReference type="Proteomes" id="UP001620626"/>
    </source>
</evidence>
<feature type="domain" description="Cadherin" evidence="11">
    <location>
        <begin position="1302"/>
        <end position="1405"/>
    </location>
</feature>
<evidence type="ECO:0000256" key="3">
    <source>
        <dbReference type="ARBA" id="ARBA00022737"/>
    </source>
</evidence>
<dbReference type="Proteomes" id="UP001620626">
    <property type="component" value="Unassembled WGS sequence"/>
</dbReference>
<dbReference type="EMBL" id="JBICBT010000908">
    <property type="protein sequence ID" value="KAL3093806.1"/>
    <property type="molecule type" value="Genomic_DNA"/>
</dbReference>
<evidence type="ECO:0000256" key="1">
    <source>
        <dbReference type="ARBA" id="ARBA00004167"/>
    </source>
</evidence>
<feature type="domain" description="Cadherin" evidence="11">
    <location>
        <begin position="706"/>
        <end position="823"/>
    </location>
</feature>
<keyword evidence="10" id="KW-0732">Signal</keyword>
<sequence length="1549" mass="173139">MDFHLHCAIVHLVFVLLPISYSQQQSIGDNQAEKTLENAFGIIRSRESTLPSGTAADQPRKRPTPPSSPPRAFVDEFEKWTKNGPTPKNAENQPNLLDFNRQEFNQFDEVGATTFEPLVSGLINSAHFDLPQQFHQNSSVATANNISMVLPIAQEMMFEFVPHFERDFYELMVPQGYNEATKLIAVVSFFDAPFTVSPQFEVVEDKNNWFTIGQIILSQEMNYTLCEVQILLKAGSIVQWEQTENGDYNFGLQASHGHIKFTSKLRAKVLKGMHEITSMWTEEAELTNPTVTTLVTEPTTVSSDSQPFTVSFDDFTDDKSDSSTSSSYNETTASSSVDEPAQIILDLDPNLYTINNGSSTEPTKTIESKDSEDEALFMLNPIEIELNNSLNSILSASREIKLDKEEGSDDDNEEKEVIKTTMKTNFVQNEMGEDEAENVEMEEKKVEEVSRKKEEGQKDKGKGEKGKEEEDAESVGREQEKEEEGKAEEKDEEVEKEEKNGQAKEEETKREEEKEEINGRGKEEKSEAKKEENEKKEEKETSENKEEKKHNLLDVNDYIKAIQIELDAQLMGQDNNGTIRQIAVSFASLPFLAQSPVPNLAISIPESKSQPIGHDDTAYLVRLELHSSNGTVLDIRPHHIGPGDTAQLWLNDQEKVANEPLDFTLFASVVDWNGHQISQPMSIFKGQFVVDDPPKGPPPQIHHPEALMGYEFVIDENATNGTEIGHIKLQNFDNNNADEHAEFELFGHGSHLFKIDSDGTMRLHCGAENGWKTGNGTHKCLDHTMVQAYHLIVTAMRKNGGYRSLPEAVTVRVRDINDNPPELKLFSDEIVVVNGQLRGGAPFMIGISDKDSAPENRFNALSLAGNLSIFFKLEQFDKANGGLFGVILKEDGVKLTEEGTHELLLVVADGSGQSDTKIVPVRVTNNLKPYHFTNQIYNKSMPAYRIHTGVPIVQLQLKHPPPSTVTVNYLISDGNPGWLSVEPFIGNIFGANVPKEGVPPGNYSIQVVAVDQEKRQVLAECQLLLELTGESVNDEQLQFPSPYISISIARLENDDENDKIVDLVPFPEGEYLGHAEFNYGDLRAWDEAERPAQLSKGALTVFLPGNGTIRLDMAKLRNVRSLHLNFTIKHNSSFIATNGSEKINNVTLVAITLQSDETKTLALKRQREKPCFAAPWTNESVPIRLRIAEELPVGHPIIQLPAYNPMNSTDRLKIFMDGPYAKLFTINDDGVIAVKARLDFDQFLLDDHLIEIQLIATSMTSPQQSTTALVQLELLDVDDMAPVIQLVNGMLKEPNRVLADDQNALIIVDIEENSGHGKLDLMLLNVSDVDSKKHQCELIGGEGKFAIEKKNAENQWSVNAKLSELDRELQDHYALVFRCKDEGGNNGEIPIQLNVLDKNDNRPVIMWDRQDTQIRLLDNMAVGSAVGRFFARDKDAGDNGRVEFSLGQRQQPAATKFFRVDPVTGVLYVADRPLVELSEMLGVESMELEVIAKDKGHPPLQSSIVLQLFIENGIIEGPRMLQMMKPALGDMPIQLAESDISKKDERLQH</sequence>
<feature type="chain" id="PRO_5044775960" description="Cadherin domain-containing protein" evidence="10">
    <location>
        <begin position="23"/>
        <end position="1549"/>
    </location>
</feature>
<keyword evidence="4 8" id="KW-0106">Calcium</keyword>
<evidence type="ECO:0000256" key="2">
    <source>
        <dbReference type="ARBA" id="ARBA00022692"/>
    </source>
</evidence>
<evidence type="ECO:0000259" key="11">
    <source>
        <dbReference type="PROSITE" id="PS50268"/>
    </source>
</evidence>
<evidence type="ECO:0000256" key="7">
    <source>
        <dbReference type="ARBA" id="ARBA00023180"/>
    </source>
</evidence>
<dbReference type="PROSITE" id="PS00232">
    <property type="entry name" value="CADHERIN_1"/>
    <property type="match status" value="1"/>
</dbReference>
<dbReference type="Gene3D" id="2.60.40.60">
    <property type="entry name" value="Cadherins"/>
    <property type="match status" value="5"/>
</dbReference>
<dbReference type="PROSITE" id="PS50268">
    <property type="entry name" value="CADHERIN_2"/>
    <property type="match status" value="4"/>
</dbReference>
<feature type="region of interest" description="Disordered" evidence="9">
    <location>
        <begin position="404"/>
        <end position="549"/>
    </location>
</feature>
<keyword evidence="7" id="KW-0325">Glycoprotein</keyword>
<evidence type="ECO:0000256" key="6">
    <source>
        <dbReference type="ARBA" id="ARBA00023136"/>
    </source>
</evidence>
<comment type="caution">
    <text evidence="12">The sequence shown here is derived from an EMBL/GenBank/DDBJ whole genome shotgun (WGS) entry which is preliminary data.</text>
</comment>
<gene>
    <name evidence="12" type="ORF">niasHT_021635</name>
</gene>
<organism evidence="12 13">
    <name type="scientific">Heterodera trifolii</name>
    <dbReference type="NCBI Taxonomy" id="157864"/>
    <lineage>
        <taxon>Eukaryota</taxon>
        <taxon>Metazoa</taxon>
        <taxon>Ecdysozoa</taxon>
        <taxon>Nematoda</taxon>
        <taxon>Chromadorea</taxon>
        <taxon>Rhabditida</taxon>
        <taxon>Tylenchina</taxon>
        <taxon>Tylenchomorpha</taxon>
        <taxon>Tylenchoidea</taxon>
        <taxon>Heteroderidae</taxon>
        <taxon>Heteroderinae</taxon>
        <taxon>Heterodera</taxon>
    </lineage>
</organism>
<feature type="region of interest" description="Disordered" evidence="9">
    <location>
        <begin position="47"/>
        <end position="72"/>
    </location>
</feature>
<feature type="compositionally biased region" description="Basic and acidic residues" evidence="9">
    <location>
        <begin position="496"/>
        <end position="549"/>
    </location>
</feature>
<dbReference type="InterPro" id="IPR050174">
    <property type="entry name" value="Protocadherin/Cadherin-CA"/>
</dbReference>
<dbReference type="PRINTS" id="PR00205">
    <property type="entry name" value="CADHERIN"/>
</dbReference>
<dbReference type="GO" id="GO:0016020">
    <property type="term" value="C:membrane"/>
    <property type="evidence" value="ECO:0007669"/>
    <property type="project" value="UniProtKB-SubCell"/>
</dbReference>
<protein>
    <recommendedName>
        <fullName evidence="11">Cadherin domain-containing protein</fullName>
    </recommendedName>
</protein>
<feature type="domain" description="Cadherin" evidence="11">
    <location>
        <begin position="1179"/>
        <end position="1284"/>
    </location>
</feature>
<dbReference type="GO" id="GO:0005509">
    <property type="term" value="F:calcium ion binding"/>
    <property type="evidence" value="ECO:0007669"/>
    <property type="project" value="UniProtKB-UniRule"/>
</dbReference>
<feature type="compositionally biased region" description="Basic and acidic residues" evidence="9">
    <location>
        <begin position="441"/>
        <end position="489"/>
    </location>
</feature>
<evidence type="ECO:0000256" key="8">
    <source>
        <dbReference type="PROSITE-ProRule" id="PRU00043"/>
    </source>
</evidence>
<dbReference type="PANTHER" id="PTHR24028">
    <property type="entry name" value="CADHERIN-87A"/>
    <property type="match status" value="1"/>
</dbReference>
<name>A0ABD2JT40_9BILA</name>
<keyword evidence="3" id="KW-0677">Repeat</keyword>
<feature type="compositionally biased region" description="Acidic residues" evidence="9">
    <location>
        <begin position="431"/>
        <end position="440"/>
    </location>
</feature>
<proteinExistence type="predicted"/>
<dbReference type="InterPro" id="IPR020894">
    <property type="entry name" value="Cadherin_CS"/>
</dbReference>
<feature type="region of interest" description="Disordered" evidence="9">
    <location>
        <begin position="297"/>
        <end position="341"/>
    </location>
</feature>
<comment type="subcellular location">
    <subcellularLocation>
        <location evidence="1">Membrane</location>
        <topology evidence="1">Single-pass membrane protein</topology>
    </subcellularLocation>
</comment>
<feature type="compositionally biased region" description="Low complexity" evidence="9">
    <location>
        <begin position="322"/>
        <end position="336"/>
    </location>
</feature>
<keyword evidence="6" id="KW-0472">Membrane</keyword>
<accession>A0ABD2JT40</accession>
<dbReference type="InterPro" id="IPR015919">
    <property type="entry name" value="Cadherin-like_sf"/>
</dbReference>
<dbReference type="CDD" id="cd11304">
    <property type="entry name" value="Cadherin_repeat"/>
    <property type="match status" value="3"/>
</dbReference>
<evidence type="ECO:0000256" key="4">
    <source>
        <dbReference type="ARBA" id="ARBA00022837"/>
    </source>
</evidence>
<dbReference type="SMART" id="SM00112">
    <property type="entry name" value="CA"/>
    <property type="match status" value="4"/>
</dbReference>
<evidence type="ECO:0000256" key="10">
    <source>
        <dbReference type="SAM" id="SignalP"/>
    </source>
</evidence>
<reference evidence="12 13" key="1">
    <citation type="submission" date="2024-10" db="EMBL/GenBank/DDBJ databases">
        <authorList>
            <person name="Kim D."/>
        </authorList>
    </citation>
    <scope>NUCLEOTIDE SEQUENCE [LARGE SCALE GENOMIC DNA]</scope>
    <source>
        <strain evidence="12">BH-2024</strain>
    </source>
</reference>
<dbReference type="PANTHER" id="PTHR24028:SF146">
    <property type="entry name" value="CADHERIN 96CB, ISOFORM D-RELATED"/>
    <property type="match status" value="1"/>
</dbReference>
<evidence type="ECO:0000313" key="12">
    <source>
        <dbReference type="EMBL" id="KAL3093806.1"/>
    </source>
</evidence>
<evidence type="ECO:0000256" key="9">
    <source>
        <dbReference type="SAM" id="MobiDB-lite"/>
    </source>
</evidence>
<keyword evidence="2" id="KW-0812">Transmembrane</keyword>
<keyword evidence="13" id="KW-1185">Reference proteome</keyword>
<feature type="signal peptide" evidence="10">
    <location>
        <begin position="1"/>
        <end position="22"/>
    </location>
</feature>
<dbReference type="Pfam" id="PF00028">
    <property type="entry name" value="Cadherin"/>
    <property type="match status" value="1"/>
</dbReference>
<feature type="domain" description="Cadherin" evidence="11">
    <location>
        <begin position="1408"/>
        <end position="1520"/>
    </location>
</feature>
<dbReference type="SUPFAM" id="SSF49313">
    <property type="entry name" value="Cadherin-like"/>
    <property type="match status" value="4"/>
</dbReference>
<dbReference type="InterPro" id="IPR002126">
    <property type="entry name" value="Cadherin-like_dom"/>
</dbReference>
<keyword evidence="5" id="KW-1133">Transmembrane helix</keyword>